<evidence type="ECO:0000256" key="4">
    <source>
        <dbReference type="ARBA" id="ARBA00023136"/>
    </source>
</evidence>
<reference evidence="8 9" key="1">
    <citation type="submission" date="2021-02" db="EMBL/GenBank/DDBJ databases">
        <title>Genome assembly of Pseudopithomyces chartarum.</title>
        <authorList>
            <person name="Jauregui R."/>
            <person name="Singh J."/>
            <person name="Voisey C."/>
        </authorList>
    </citation>
    <scope>NUCLEOTIDE SEQUENCE [LARGE SCALE GENOMIC DNA]</scope>
    <source>
        <strain evidence="8 9">AGR01</strain>
    </source>
</reference>
<accession>A0AAN6M1A0</accession>
<evidence type="ECO:0000256" key="6">
    <source>
        <dbReference type="SAM" id="Phobius"/>
    </source>
</evidence>
<organism evidence="8 9">
    <name type="scientific">Pseudopithomyces chartarum</name>
    <dbReference type="NCBI Taxonomy" id="1892770"/>
    <lineage>
        <taxon>Eukaryota</taxon>
        <taxon>Fungi</taxon>
        <taxon>Dikarya</taxon>
        <taxon>Ascomycota</taxon>
        <taxon>Pezizomycotina</taxon>
        <taxon>Dothideomycetes</taxon>
        <taxon>Pleosporomycetidae</taxon>
        <taxon>Pleosporales</taxon>
        <taxon>Massarineae</taxon>
        <taxon>Didymosphaeriaceae</taxon>
        <taxon>Pseudopithomyces</taxon>
    </lineage>
</organism>
<dbReference type="InterPro" id="IPR049326">
    <property type="entry name" value="Rhodopsin_dom_fungi"/>
</dbReference>
<name>A0AAN6M1A0_9PLEO</name>
<keyword evidence="2 6" id="KW-0812">Transmembrane</keyword>
<feature type="transmembrane region" description="Helical" evidence="6">
    <location>
        <begin position="159"/>
        <end position="178"/>
    </location>
</feature>
<keyword evidence="4 6" id="KW-0472">Membrane</keyword>
<dbReference type="Proteomes" id="UP001280581">
    <property type="component" value="Unassembled WGS sequence"/>
</dbReference>
<evidence type="ECO:0000259" key="7">
    <source>
        <dbReference type="Pfam" id="PF20684"/>
    </source>
</evidence>
<feature type="domain" description="Rhodopsin" evidence="7">
    <location>
        <begin position="9"/>
        <end position="220"/>
    </location>
</feature>
<feature type="transmembrane region" description="Helical" evidence="6">
    <location>
        <begin position="125"/>
        <end position="147"/>
    </location>
</feature>
<keyword evidence="3 6" id="KW-1133">Transmembrane helix</keyword>
<evidence type="ECO:0000313" key="8">
    <source>
        <dbReference type="EMBL" id="KAK3209414.1"/>
    </source>
</evidence>
<keyword evidence="9" id="KW-1185">Reference proteome</keyword>
<dbReference type="PANTHER" id="PTHR33048">
    <property type="entry name" value="PTH11-LIKE INTEGRAL MEMBRANE PROTEIN (AFU_ORTHOLOGUE AFUA_5G11245)"/>
    <property type="match status" value="1"/>
</dbReference>
<dbReference type="Pfam" id="PF20684">
    <property type="entry name" value="Fung_rhodopsin"/>
    <property type="match status" value="1"/>
</dbReference>
<dbReference type="PANTHER" id="PTHR33048:SF146">
    <property type="entry name" value="INTEGRAL MEMBRANE PROTEIN"/>
    <property type="match status" value="1"/>
</dbReference>
<feature type="transmembrane region" description="Helical" evidence="6">
    <location>
        <begin position="47"/>
        <end position="65"/>
    </location>
</feature>
<evidence type="ECO:0000256" key="2">
    <source>
        <dbReference type="ARBA" id="ARBA00022692"/>
    </source>
</evidence>
<evidence type="ECO:0000256" key="1">
    <source>
        <dbReference type="ARBA" id="ARBA00004141"/>
    </source>
</evidence>
<comment type="caution">
    <text evidence="8">The sequence shown here is derived from an EMBL/GenBank/DDBJ whole genome shotgun (WGS) entry which is preliminary data.</text>
</comment>
<evidence type="ECO:0000313" key="9">
    <source>
        <dbReference type="Proteomes" id="UP001280581"/>
    </source>
</evidence>
<comment type="similarity">
    <text evidence="5">Belongs to the SAT4 family.</text>
</comment>
<comment type="subcellular location">
    <subcellularLocation>
        <location evidence="1">Membrane</location>
        <topology evidence="1">Multi-pass membrane protein</topology>
    </subcellularLocation>
</comment>
<feature type="transmembrane region" description="Helical" evidence="6">
    <location>
        <begin position="77"/>
        <end position="97"/>
    </location>
</feature>
<dbReference type="AlphaFoldDB" id="A0AAN6M1A0"/>
<dbReference type="InterPro" id="IPR052337">
    <property type="entry name" value="SAT4-like"/>
</dbReference>
<proteinExistence type="inferred from homology"/>
<feature type="transmembrane region" description="Helical" evidence="6">
    <location>
        <begin position="198"/>
        <end position="219"/>
    </location>
</feature>
<protein>
    <recommendedName>
        <fullName evidence="7">Rhodopsin domain-containing protein</fullName>
    </recommendedName>
</protein>
<evidence type="ECO:0000256" key="3">
    <source>
        <dbReference type="ARBA" id="ARBA00022989"/>
    </source>
</evidence>
<evidence type="ECO:0000256" key="5">
    <source>
        <dbReference type="ARBA" id="ARBA00038359"/>
    </source>
</evidence>
<gene>
    <name evidence="8" type="ORF">GRF29_69g1752199</name>
</gene>
<dbReference type="EMBL" id="WVTA01000006">
    <property type="protein sequence ID" value="KAK3209414.1"/>
    <property type="molecule type" value="Genomic_DNA"/>
</dbReference>
<sequence length="302" mass="33613">MWACYVVSVPILYRLVDVGMGKEKPYPTLLQEAGLSARLIWTSQMCYYSLIVAVKFSLLTLYRKLLVGLRDIYHKIWWSIAIFILLSWIGCIISSAMSCDSMREFFSTGACVGPGVKRKTISSLIYAYVVDVVTDLMVMVLPIRLCWNLSISKGQKIGIYTLFCSGFICILFATLRFAQAGFAGGKIVSPDPKWMQVWTTLETSMAIVVACGPAFAALLRSRSNANKPSYNSQGYIRKTPGKDWINLSNINSEPSDVRERDIPNNDEMIRDQGNLERSARAITVTTTVHVSGGRSSSQPTLT</sequence>
<dbReference type="GO" id="GO:0016020">
    <property type="term" value="C:membrane"/>
    <property type="evidence" value="ECO:0007669"/>
    <property type="project" value="UniProtKB-SubCell"/>
</dbReference>